<accession>A0A0A9HQK4</accession>
<evidence type="ECO:0000256" key="1">
    <source>
        <dbReference type="SAM" id="MobiDB-lite"/>
    </source>
</evidence>
<reference evidence="2" key="2">
    <citation type="journal article" date="2015" name="Data Brief">
        <title>Shoot transcriptome of the giant reed, Arundo donax.</title>
        <authorList>
            <person name="Barrero R.A."/>
            <person name="Guerrero F.D."/>
            <person name="Moolhuijzen P."/>
            <person name="Goolsby J.A."/>
            <person name="Tidwell J."/>
            <person name="Bellgard S.E."/>
            <person name="Bellgard M.I."/>
        </authorList>
    </citation>
    <scope>NUCLEOTIDE SEQUENCE</scope>
    <source>
        <tissue evidence="2">Shoot tissue taken approximately 20 cm above the soil surface</tissue>
    </source>
</reference>
<proteinExistence type="predicted"/>
<organism evidence="2">
    <name type="scientific">Arundo donax</name>
    <name type="common">Giant reed</name>
    <name type="synonym">Donax arundinaceus</name>
    <dbReference type="NCBI Taxonomy" id="35708"/>
    <lineage>
        <taxon>Eukaryota</taxon>
        <taxon>Viridiplantae</taxon>
        <taxon>Streptophyta</taxon>
        <taxon>Embryophyta</taxon>
        <taxon>Tracheophyta</taxon>
        <taxon>Spermatophyta</taxon>
        <taxon>Magnoliopsida</taxon>
        <taxon>Liliopsida</taxon>
        <taxon>Poales</taxon>
        <taxon>Poaceae</taxon>
        <taxon>PACMAD clade</taxon>
        <taxon>Arundinoideae</taxon>
        <taxon>Arundineae</taxon>
        <taxon>Arundo</taxon>
    </lineage>
</organism>
<protein>
    <submittedName>
        <fullName evidence="2">Uncharacterized protein</fullName>
    </submittedName>
</protein>
<feature type="compositionally biased region" description="Low complexity" evidence="1">
    <location>
        <begin position="37"/>
        <end position="50"/>
    </location>
</feature>
<feature type="compositionally biased region" description="Low complexity" evidence="1">
    <location>
        <begin position="9"/>
        <end position="21"/>
    </location>
</feature>
<evidence type="ECO:0000313" key="2">
    <source>
        <dbReference type="EMBL" id="JAE39435.1"/>
    </source>
</evidence>
<dbReference type="AlphaFoldDB" id="A0A0A9HQK4"/>
<sequence length="50" mass="5109">MLTKLTAMPPHQAQSPPSASSGTPQLPRLAASSVRMPQSPSSTTPHSSPA</sequence>
<dbReference type="EMBL" id="GBRH01158461">
    <property type="protein sequence ID" value="JAE39435.1"/>
    <property type="molecule type" value="Transcribed_RNA"/>
</dbReference>
<name>A0A0A9HQK4_ARUDO</name>
<reference evidence="2" key="1">
    <citation type="submission" date="2014-09" db="EMBL/GenBank/DDBJ databases">
        <authorList>
            <person name="Magalhaes I.L.F."/>
            <person name="Oliveira U."/>
            <person name="Santos F.R."/>
            <person name="Vidigal T.H.D.A."/>
            <person name="Brescovit A.D."/>
            <person name="Santos A.J."/>
        </authorList>
    </citation>
    <scope>NUCLEOTIDE SEQUENCE</scope>
    <source>
        <tissue evidence="2">Shoot tissue taken approximately 20 cm above the soil surface</tissue>
    </source>
</reference>
<feature type="region of interest" description="Disordered" evidence="1">
    <location>
        <begin position="1"/>
        <end position="50"/>
    </location>
</feature>